<dbReference type="GeneID" id="68866011"/>
<evidence type="ECO:0000313" key="3">
    <source>
        <dbReference type="Proteomes" id="UP001319921"/>
    </source>
</evidence>
<dbReference type="RefSeq" id="WP_229572168.1">
    <property type="nucleotide sequence ID" value="NZ_AP025226.1"/>
</dbReference>
<dbReference type="AlphaFoldDB" id="A0AAQ4CR24"/>
<feature type="transmembrane region" description="Helical" evidence="1">
    <location>
        <begin position="196"/>
        <end position="218"/>
    </location>
</feature>
<dbReference type="KEGG" id="scas:SACC_12720"/>
<reference evidence="2 3" key="1">
    <citation type="journal article" date="2022" name="Microbiol. Resour. Announc.">
        <title>Complete Genome Sequence of the Hyperthermophilic and Acidophilic Archaeon Saccharolobus caldissimus Strain HS-3T.</title>
        <authorList>
            <person name="Sakai H.D."/>
            <person name="Kurosawa N."/>
        </authorList>
    </citation>
    <scope>NUCLEOTIDE SEQUENCE [LARGE SCALE GENOMIC DNA]</scope>
    <source>
        <strain evidence="2 3">JCM32116</strain>
    </source>
</reference>
<keyword evidence="3" id="KW-1185">Reference proteome</keyword>
<sequence>MRLLLYMAKRLISNPYNVGWSILFMLFWVFMGAYIMSSNVPKIVTAEKFYTAAWAGVIELLVLSSSSMTLTIVLNYQTGGLPHLLRYSKLTPTYYIASLYSSNLIMQIVYSLILIIAVYTTFSNHFGISLYPKNVLLILITLVLSSLFFTSLSIFLNLIILRSTRKMQQLVDFIPLILGYGFGFTFIYLNMGSLVYFSPFAAIEALIISSYLGIQIPINFATLSIDNYKVYAINSPQFSIPIALTSIIFWTIFLSLIGIIGLRKLYYKPLEEGRIL</sequence>
<name>A0AAQ4CR24_9CREN</name>
<feature type="transmembrane region" description="Helical" evidence="1">
    <location>
        <begin position="49"/>
        <end position="74"/>
    </location>
</feature>
<feature type="transmembrane region" description="Helical" evidence="1">
    <location>
        <begin position="94"/>
        <end position="122"/>
    </location>
</feature>
<keyword evidence="1" id="KW-0472">Membrane</keyword>
<organism evidence="2 3">
    <name type="scientific">Saccharolobus caldissimus</name>
    <dbReference type="NCBI Taxonomy" id="1702097"/>
    <lineage>
        <taxon>Archaea</taxon>
        <taxon>Thermoproteota</taxon>
        <taxon>Thermoprotei</taxon>
        <taxon>Sulfolobales</taxon>
        <taxon>Sulfolobaceae</taxon>
        <taxon>Saccharolobus</taxon>
    </lineage>
</organism>
<keyword evidence="1" id="KW-0812">Transmembrane</keyword>
<dbReference type="EMBL" id="AP025226">
    <property type="protein sequence ID" value="BDB98255.1"/>
    <property type="molecule type" value="Genomic_DNA"/>
</dbReference>
<keyword evidence="1" id="KW-1133">Transmembrane helix</keyword>
<proteinExistence type="predicted"/>
<feature type="transmembrane region" description="Helical" evidence="1">
    <location>
        <begin position="20"/>
        <end position="37"/>
    </location>
</feature>
<protein>
    <submittedName>
        <fullName evidence="2">Uncharacterized protein</fullName>
    </submittedName>
</protein>
<feature type="transmembrane region" description="Helical" evidence="1">
    <location>
        <begin position="134"/>
        <end position="161"/>
    </location>
</feature>
<accession>A0AAQ4CR24</accession>
<feature type="transmembrane region" description="Helical" evidence="1">
    <location>
        <begin position="238"/>
        <end position="262"/>
    </location>
</feature>
<evidence type="ECO:0000256" key="1">
    <source>
        <dbReference type="SAM" id="Phobius"/>
    </source>
</evidence>
<gene>
    <name evidence="2" type="ORF">SACC_12720</name>
</gene>
<evidence type="ECO:0000313" key="2">
    <source>
        <dbReference type="EMBL" id="BDB98255.1"/>
    </source>
</evidence>
<feature type="transmembrane region" description="Helical" evidence="1">
    <location>
        <begin position="173"/>
        <end position="189"/>
    </location>
</feature>
<dbReference type="Proteomes" id="UP001319921">
    <property type="component" value="Chromosome"/>
</dbReference>